<dbReference type="EMBL" id="QMIE01000324">
    <property type="protein sequence ID" value="TVM04598.1"/>
    <property type="molecule type" value="Genomic_DNA"/>
</dbReference>
<keyword evidence="2" id="KW-1185">Reference proteome</keyword>
<feature type="non-terminal residue" evidence="1">
    <location>
        <position position="61"/>
    </location>
</feature>
<dbReference type="Proteomes" id="UP000448292">
    <property type="component" value="Unassembled WGS sequence"/>
</dbReference>
<reference evidence="1 2" key="1">
    <citation type="submission" date="2018-06" db="EMBL/GenBank/DDBJ databases">
        <title>Complete genome of Desulfovibrio indonesiensis P37SLT.</title>
        <authorList>
            <person name="Crispim J.S."/>
            <person name="Vidigal P.M.P."/>
            <person name="Silva L.C.F."/>
            <person name="Laguardia C.N."/>
            <person name="Araujo L.C."/>
            <person name="Dias R.S."/>
            <person name="Sousa M.P."/>
            <person name="Paula S.O."/>
            <person name="Silva C."/>
        </authorList>
    </citation>
    <scope>NUCLEOTIDE SEQUENCE [LARGE SCALE GENOMIC DNA]</scope>
    <source>
        <strain evidence="1 2">P37SLT</strain>
    </source>
</reference>
<dbReference type="InterPro" id="IPR036890">
    <property type="entry name" value="HATPase_C_sf"/>
</dbReference>
<evidence type="ECO:0000313" key="2">
    <source>
        <dbReference type="Proteomes" id="UP000448292"/>
    </source>
</evidence>
<organism evidence="1 2">
    <name type="scientific">Oceanidesulfovibrio indonesiensis</name>
    <dbReference type="NCBI Taxonomy" id="54767"/>
    <lineage>
        <taxon>Bacteria</taxon>
        <taxon>Pseudomonadati</taxon>
        <taxon>Thermodesulfobacteriota</taxon>
        <taxon>Desulfovibrionia</taxon>
        <taxon>Desulfovibrionales</taxon>
        <taxon>Desulfovibrionaceae</taxon>
        <taxon>Oceanidesulfovibrio</taxon>
    </lineage>
</organism>
<name>A0A7M3M8U0_9BACT</name>
<dbReference type="SUPFAM" id="SSF55874">
    <property type="entry name" value="ATPase domain of HSP90 chaperone/DNA topoisomerase II/histidine kinase"/>
    <property type="match status" value="1"/>
</dbReference>
<dbReference type="RefSeq" id="WP_208728433.1">
    <property type="nucleotide sequence ID" value="NZ_QMIE01000324.1"/>
</dbReference>
<dbReference type="AlphaFoldDB" id="A0A7M3M8U0"/>
<sequence>MSRVFVSDLTTAREVSTRSGGGLGMAIGRGTVEQAGGHVGISCARGNGTVLNLVGPVKLTA</sequence>
<dbReference type="Gene3D" id="3.30.565.10">
    <property type="entry name" value="Histidine kinase-like ATPase, C-terminal domain"/>
    <property type="match status" value="1"/>
</dbReference>
<gene>
    <name evidence="1" type="ORF">DPQ33_20095</name>
</gene>
<proteinExistence type="predicted"/>
<accession>A0A7M3M8U0</accession>
<evidence type="ECO:0000313" key="1">
    <source>
        <dbReference type="EMBL" id="TVM04598.1"/>
    </source>
</evidence>
<protein>
    <submittedName>
        <fullName evidence="1">Chemotaxis protein CheA</fullName>
    </submittedName>
</protein>
<comment type="caution">
    <text evidence="1">The sequence shown here is derived from an EMBL/GenBank/DDBJ whole genome shotgun (WGS) entry which is preliminary data.</text>
</comment>